<comment type="similarity">
    <text evidence="3 10">Belongs to the class II aldolase/RraA-like family.</text>
</comment>
<protein>
    <recommendedName>
        <fullName evidence="10">4-hydroxy-4-methyl-2-oxoglutarate aldolase</fullName>
        <shortName evidence="10">HMG aldolase</shortName>
        <ecNumber evidence="10">4.1.1.112</ecNumber>
        <ecNumber evidence="10">4.1.3.17</ecNumber>
    </recommendedName>
    <alternativeName>
        <fullName evidence="10">Oxaloacetate decarboxylase</fullName>
    </alternativeName>
</protein>
<accession>A0A081BA38</accession>
<evidence type="ECO:0000256" key="6">
    <source>
        <dbReference type="ARBA" id="ARBA00023239"/>
    </source>
</evidence>
<dbReference type="EC" id="4.1.3.17" evidence="10"/>
<evidence type="ECO:0000256" key="4">
    <source>
        <dbReference type="ARBA" id="ARBA00011233"/>
    </source>
</evidence>
<dbReference type="CDD" id="cd16841">
    <property type="entry name" value="RraA_family"/>
    <property type="match status" value="1"/>
</dbReference>
<dbReference type="PANTHER" id="PTHR33254">
    <property type="entry name" value="4-HYDROXY-4-METHYL-2-OXOGLUTARATE ALDOLASE 3-RELATED"/>
    <property type="match status" value="1"/>
</dbReference>
<evidence type="ECO:0000313" key="11">
    <source>
        <dbReference type="EMBL" id="GAK44906.1"/>
    </source>
</evidence>
<keyword evidence="6 10" id="KW-0456">Lyase</keyword>
<dbReference type="GO" id="GO:0046872">
    <property type="term" value="F:metal ion binding"/>
    <property type="evidence" value="ECO:0007669"/>
    <property type="project" value="UniProtKB-KW"/>
</dbReference>
<proteinExistence type="inferred from homology"/>
<dbReference type="GO" id="GO:0008428">
    <property type="term" value="F:ribonuclease inhibitor activity"/>
    <property type="evidence" value="ECO:0007669"/>
    <property type="project" value="InterPro"/>
</dbReference>
<dbReference type="EC" id="4.1.1.112" evidence="10"/>
<evidence type="ECO:0000256" key="7">
    <source>
        <dbReference type="ARBA" id="ARBA00025046"/>
    </source>
</evidence>
<evidence type="ECO:0000256" key="1">
    <source>
        <dbReference type="ARBA" id="ARBA00001342"/>
    </source>
</evidence>
<feature type="binding site" evidence="9">
    <location>
        <begin position="80"/>
        <end position="83"/>
    </location>
    <ligand>
        <name>substrate</name>
    </ligand>
</feature>
<organism evidence="11 12">
    <name type="scientific">Tepidicaulis marinus</name>
    <dbReference type="NCBI Taxonomy" id="1333998"/>
    <lineage>
        <taxon>Bacteria</taxon>
        <taxon>Pseudomonadati</taxon>
        <taxon>Pseudomonadota</taxon>
        <taxon>Alphaproteobacteria</taxon>
        <taxon>Hyphomicrobiales</taxon>
        <taxon>Parvibaculaceae</taxon>
        <taxon>Tepidicaulis</taxon>
    </lineage>
</organism>
<dbReference type="NCBIfam" id="NF006875">
    <property type="entry name" value="PRK09372.1"/>
    <property type="match status" value="1"/>
</dbReference>
<dbReference type="STRING" id="1333998.M2A_1405"/>
<comment type="catalytic activity">
    <reaction evidence="8 10">
        <text>oxaloacetate + H(+) = pyruvate + CO2</text>
        <dbReference type="Rhea" id="RHEA:15641"/>
        <dbReference type="ChEBI" id="CHEBI:15361"/>
        <dbReference type="ChEBI" id="CHEBI:15378"/>
        <dbReference type="ChEBI" id="CHEBI:16452"/>
        <dbReference type="ChEBI" id="CHEBI:16526"/>
        <dbReference type="EC" id="4.1.1.112"/>
    </reaction>
</comment>
<evidence type="ECO:0000256" key="3">
    <source>
        <dbReference type="ARBA" id="ARBA00008621"/>
    </source>
</evidence>
<dbReference type="AlphaFoldDB" id="A0A081BA38"/>
<comment type="cofactor">
    <cofactor evidence="2 10">
        <name>a divalent metal cation</name>
        <dbReference type="ChEBI" id="CHEBI:60240"/>
    </cofactor>
</comment>
<gene>
    <name evidence="11" type="ORF">M2A_1405</name>
</gene>
<dbReference type="PANTHER" id="PTHR33254:SF4">
    <property type="entry name" value="4-HYDROXY-4-METHYL-2-OXOGLUTARATE ALDOLASE 3-RELATED"/>
    <property type="match status" value="1"/>
</dbReference>
<sequence length="167" mass="17385">MTDFATTDLSDAHADAPEAGLRHLDALFSDFGGKSAFHGPVVTLATFEDNTKVREAVESEGRGRVLVVDGGGSKRCALFGGNLAQLAAKNGWAGVVINGCVRDRGELEAEAVGVKALASHPKKSVKRGLGDFDVPVTFAGVMISPGDYLYADRDGIIVAAKELSLPA</sequence>
<comment type="subunit">
    <text evidence="4 10">Homotrimer.</text>
</comment>
<dbReference type="Gene3D" id="3.50.30.40">
    <property type="entry name" value="Ribonuclease E inhibitor RraA/RraA-like"/>
    <property type="match status" value="1"/>
</dbReference>
<feature type="binding site" evidence="9">
    <location>
        <position position="103"/>
    </location>
    <ligand>
        <name>Mg(2+)</name>
        <dbReference type="ChEBI" id="CHEBI:18420"/>
    </ligand>
</feature>
<dbReference type="Proteomes" id="UP000028702">
    <property type="component" value="Unassembled WGS sequence"/>
</dbReference>
<dbReference type="NCBIfam" id="TIGR01935">
    <property type="entry name" value="NOT-MenG"/>
    <property type="match status" value="1"/>
</dbReference>
<comment type="cofactor">
    <cofactor evidence="9">
        <name>Mg(2+)</name>
        <dbReference type="ChEBI" id="CHEBI:18420"/>
    </cofactor>
</comment>
<evidence type="ECO:0000256" key="5">
    <source>
        <dbReference type="ARBA" id="ARBA00022723"/>
    </source>
</evidence>
<comment type="function">
    <text evidence="7 10">Catalyzes the aldol cleavage of 4-hydroxy-4-methyl-2-oxoglutarate (HMG) into 2 molecules of pyruvate. Also contains a secondary oxaloacetate (OAA) decarboxylase activity due to the common pyruvate enolate transition state formed following C-C bond cleavage in the retro-aldol and decarboxylation reactions.</text>
</comment>
<evidence type="ECO:0000256" key="9">
    <source>
        <dbReference type="PIRSR" id="PIRSR605493-1"/>
    </source>
</evidence>
<dbReference type="GO" id="GO:0008948">
    <property type="term" value="F:oxaloacetate decarboxylase activity"/>
    <property type="evidence" value="ECO:0007669"/>
    <property type="project" value="UniProtKB-EC"/>
</dbReference>
<comment type="caution">
    <text evidence="11">The sequence shown here is derived from an EMBL/GenBank/DDBJ whole genome shotgun (WGS) entry which is preliminary data.</text>
</comment>
<evidence type="ECO:0000313" key="12">
    <source>
        <dbReference type="Proteomes" id="UP000028702"/>
    </source>
</evidence>
<dbReference type="Pfam" id="PF03737">
    <property type="entry name" value="RraA-like"/>
    <property type="match status" value="1"/>
</dbReference>
<evidence type="ECO:0000256" key="8">
    <source>
        <dbReference type="ARBA" id="ARBA00047973"/>
    </source>
</evidence>
<keyword evidence="5 9" id="KW-0479">Metal-binding</keyword>
<dbReference type="InterPro" id="IPR005493">
    <property type="entry name" value="RraA/RraA-like"/>
</dbReference>
<dbReference type="InterPro" id="IPR036704">
    <property type="entry name" value="RraA/RraA-like_sf"/>
</dbReference>
<dbReference type="RefSeq" id="WP_045445035.1">
    <property type="nucleotide sequence ID" value="NZ_BBIO01000006.1"/>
</dbReference>
<name>A0A081BA38_9HYPH</name>
<reference evidence="11 12" key="1">
    <citation type="submission" date="2014-07" db="EMBL/GenBank/DDBJ databases">
        <title>Tepidicaulis marinum gen. nov., sp. nov., a novel marine bacterium denitrifying nitrate to nitrous oxide strictly under microaerobic conditions.</title>
        <authorList>
            <person name="Takeuchi M."/>
            <person name="Yamagishi T."/>
            <person name="Kamagata Y."/>
            <person name="Oshima K."/>
            <person name="Hattori M."/>
            <person name="Katayama T."/>
            <person name="Hanada S."/>
            <person name="Tamaki H."/>
            <person name="Marumo K."/>
            <person name="Maeda H."/>
            <person name="Nedachi M."/>
            <person name="Iwasaki W."/>
            <person name="Suwa Y."/>
            <person name="Sakata S."/>
        </authorList>
    </citation>
    <scope>NUCLEOTIDE SEQUENCE [LARGE SCALE GENOMIC DNA]</scope>
    <source>
        <strain evidence="11 12">MA2</strain>
    </source>
</reference>
<evidence type="ECO:0000256" key="2">
    <source>
        <dbReference type="ARBA" id="ARBA00001968"/>
    </source>
</evidence>
<dbReference type="GO" id="GO:0047443">
    <property type="term" value="F:4-hydroxy-4-methyl-2-oxoglutarate aldolase activity"/>
    <property type="evidence" value="ECO:0007669"/>
    <property type="project" value="UniProtKB-EC"/>
</dbReference>
<feature type="binding site" evidence="9">
    <location>
        <position position="102"/>
    </location>
    <ligand>
        <name>substrate</name>
    </ligand>
</feature>
<dbReference type="EMBL" id="BBIO01000006">
    <property type="protein sequence ID" value="GAK44906.1"/>
    <property type="molecule type" value="Genomic_DNA"/>
</dbReference>
<dbReference type="eggNOG" id="COG0684">
    <property type="taxonomic scope" value="Bacteria"/>
</dbReference>
<keyword evidence="12" id="KW-1185">Reference proteome</keyword>
<keyword evidence="9" id="KW-0460">Magnesium</keyword>
<dbReference type="GO" id="GO:0051252">
    <property type="term" value="P:regulation of RNA metabolic process"/>
    <property type="evidence" value="ECO:0007669"/>
    <property type="project" value="InterPro"/>
</dbReference>
<evidence type="ECO:0000256" key="10">
    <source>
        <dbReference type="RuleBase" id="RU004338"/>
    </source>
</evidence>
<comment type="catalytic activity">
    <reaction evidence="1 10">
        <text>4-hydroxy-4-methyl-2-oxoglutarate = 2 pyruvate</text>
        <dbReference type="Rhea" id="RHEA:22748"/>
        <dbReference type="ChEBI" id="CHEBI:15361"/>
        <dbReference type="ChEBI" id="CHEBI:58276"/>
        <dbReference type="EC" id="4.1.3.17"/>
    </reaction>
</comment>
<dbReference type="InterPro" id="IPR010203">
    <property type="entry name" value="RraA"/>
</dbReference>
<dbReference type="SUPFAM" id="SSF89562">
    <property type="entry name" value="RraA-like"/>
    <property type="match status" value="1"/>
</dbReference>